<keyword evidence="4" id="KW-0804">Transcription</keyword>
<evidence type="ECO:0000256" key="7">
    <source>
        <dbReference type="SAM" id="Coils"/>
    </source>
</evidence>
<dbReference type="PROSITE" id="PS50217">
    <property type="entry name" value="BZIP"/>
    <property type="match status" value="1"/>
</dbReference>
<dbReference type="InterPro" id="IPR046347">
    <property type="entry name" value="bZIP_sf"/>
</dbReference>
<dbReference type="PANTHER" id="PTHR46542:SF1">
    <property type="entry name" value="X-BOX BINDING PROTEIN 1"/>
    <property type="match status" value="1"/>
</dbReference>
<evidence type="ECO:0000256" key="6">
    <source>
        <dbReference type="ARBA" id="ARBA00040165"/>
    </source>
</evidence>
<organism evidence="10 11">
    <name type="scientific">Ancylostoma ceylanicum</name>
    <dbReference type="NCBI Taxonomy" id="53326"/>
    <lineage>
        <taxon>Eukaryota</taxon>
        <taxon>Metazoa</taxon>
        <taxon>Ecdysozoa</taxon>
        <taxon>Nematoda</taxon>
        <taxon>Chromadorea</taxon>
        <taxon>Rhabditida</taxon>
        <taxon>Rhabditina</taxon>
        <taxon>Rhabditomorpha</taxon>
        <taxon>Strongyloidea</taxon>
        <taxon>Ancylostomatidae</taxon>
        <taxon>Ancylostomatinae</taxon>
        <taxon>Ancylostoma</taxon>
    </lineage>
</organism>
<feature type="coiled-coil region" evidence="7">
    <location>
        <begin position="103"/>
        <end position="144"/>
    </location>
</feature>
<evidence type="ECO:0000313" key="11">
    <source>
        <dbReference type="Proteomes" id="UP000054495"/>
    </source>
</evidence>
<dbReference type="SMART" id="SM00338">
    <property type="entry name" value="BRLZ"/>
    <property type="match status" value="1"/>
</dbReference>
<keyword evidence="7" id="KW-0175">Coiled coil</keyword>
<dbReference type="SUPFAM" id="SSF57959">
    <property type="entry name" value="Leucine zipper domain"/>
    <property type="match status" value="1"/>
</dbReference>
<feature type="domain" description="BZIP" evidence="9">
    <location>
        <begin position="78"/>
        <end position="141"/>
    </location>
</feature>
<dbReference type="CDD" id="cd14691">
    <property type="entry name" value="bZIP_XBP1"/>
    <property type="match status" value="1"/>
</dbReference>
<keyword evidence="1" id="KW-0832">Ubl conjugation</keyword>
<accession>A0A0D6M868</accession>
<feature type="region of interest" description="Disordered" evidence="8">
    <location>
        <begin position="274"/>
        <end position="298"/>
    </location>
</feature>
<evidence type="ECO:0000256" key="2">
    <source>
        <dbReference type="ARBA" id="ARBA00023015"/>
    </source>
</evidence>
<keyword evidence="3" id="KW-0238">DNA-binding</keyword>
<proteinExistence type="predicted"/>
<evidence type="ECO:0000256" key="8">
    <source>
        <dbReference type="SAM" id="MobiDB-lite"/>
    </source>
</evidence>
<dbReference type="EMBL" id="KE124782">
    <property type="protein sequence ID" value="EPB80285.1"/>
    <property type="molecule type" value="Genomic_DNA"/>
</dbReference>
<keyword evidence="11" id="KW-1185">Reference proteome</keyword>
<gene>
    <name evidence="10" type="ORF">ANCCEY_00687</name>
</gene>
<dbReference type="GO" id="GO:0000977">
    <property type="term" value="F:RNA polymerase II transcription regulatory region sequence-specific DNA binding"/>
    <property type="evidence" value="ECO:0007669"/>
    <property type="project" value="TreeGrafter"/>
</dbReference>
<keyword evidence="2" id="KW-0805">Transcription regulation</keyword>
<keyword evidence="5" id="KW-0539">Nucleus</keyword>
<dbReference type="Pfam" id="PF07716">
    <property type="entry name" value="bZIP_2"/>
    <property type="match status" value="1"/>
</dbReference>
<name>A0A0D6M868_9BILA</name>
<dbReference type="GO" id="GO:0000981">
    <property type="term" value="F:DNA-binding transcription factor activity, RNA polymerase II-specific"/>
    <property type="evidence" value="ECO:0007669"/>
    <property type="project" value="TreeGrafter"/>
</dbReference>
<protein>
    <recommendedName>
        <fullName evidence="6">X-box-binding protein 1</fullName>
    </recommendedName>
</protein>
<dbReference type="GO" id="GO:0005634">
    <property type="term" value="C:nucleus"/>
    <property type="evidence" value="ECO:0007669"/>
    <property type="project" value="TreeGrafter"/>
</dbReference>
<evidence type="ECO:0000256" key="5">
    <source>
        <dbReference type="ARBA" id="ARBA00023242"/>
    </source>
</evidence>
<dbReference type="InterPro" id="IPR052470">
    <property type="entry name" value="ER_Stress-Reg_TF"/>
</dbReference>
<dbReference type="PROSITE" id="PS00036">
    <property type="entry name" value="BZIP_BASIC"/>
    <property type="match status" value="1"/>
</dbReference>
<evidence type="ECO:0000256" key="1">
    <source>
        <dbReference type="ARBA" id="ARBA00022843"/>
    </source>
</evidence>
<evidence type="ECO:0000313" key="10">
    <source>
        <dbReference type="EMBL" id="EPB80285.1"/>
    </source>
</evidence>
<dbReference type="Proteomes" id="UP000054495">
    <property type="component" value="Unassembled WGS sequence"/>
</dbReference>
<dbReference type="AlphaFoldDB" id="A0A0D6M868"/>
<evidence type="ECO:0000256" key="3">
    <source>
        <dbReference type="ARBA" id="ARBA00023125"/>
    </source>
</evidence>
<sequence length="371" mass="42026">MTTHRTFYLVPADVVAQPTIAIPRPLAPSPRIAPATPRLQKPALKRPPLCADPIEVLLGETPQPHQRKRECLDHLTHEQKMNRRKMKNRIAAQTARDRKKYRSQRLEDVIRELLEQNEILKQENELLRIENRELSEQNSSLMSRLSPSGDVQCQMNPTQSTVVYDEVHEMVTEKSGAALESAAFISGPLPREQVVPLYLLFHLMISLLLVVCSSQTSSKRSSPTSQMRYGVFWVTIRCIRVVKYNNHSIQNLEFDLDQLVKQLPEEECQRQLNVQPSTSAGPLCEQPPCPSSGNTSPLDASFVSAPSPSFSTSFPSPSNYSHSMDELALFEDQKLLDDPMLSSPSNWPLDHPNALSPFSDSFQREFFHMLE</sequence>
<evidence type="ECO:0000256" key="4">
    <source>
        <dbReference type="ARBA" id="ARBA00023163"/>
    </source>
</evidence>
<dbReference type="PANTHER" id="PTHR46542">
    <property type="entry name" value="X-BOX BINDING PROTEIN 1"/>
    <property type="match status" value="1"/>
</dbReference>
<reference evidence="10 11" key="1">
    <citation type="submission" date="2013-05" db="EMBL/GenBank/DDBJ databases">
        <title>Draft genome of the parasitic nematode Anyclostoma ceylanicum.</title>
        <authorList>
            <person name="Mitreva M."/>
        </authorList>
    </citation>
    <scope>NUCLEOTIDE SEQUENCE [LARGE SCALE GENOMIC DNA]</scope>
</reference>
<dbReference type="Gene3D" id="1.20.5.170">
    <property type="match status" value="1"/>
</dbReference>
<dbReference type="InterPro" id="IPR004827">
    <property type="entry name" value="bZIP"/>
</dbReference>
<evidence type="ECO:0000259" key="9">
    <source>
        <dbReference type="PROSITE" id="PS50217"/>
    </source>
</evidence>